<evidence type="ECO:0000256" key="3">
    <source>
        <dbReference type="ARBA" id="ARBA00022989"/>
    </source>
</evidence>
<keyword evidence="2 5" id="KW-0812">Transmembrane</keyword>
<evidence type="ECO:0000313" key="7">
    <source>
        <dbReference type="EMBL" id="KAF2888283.1"/>
    </source>
</evidence>
<name>A0A8K0G7G8_IGNLU</name>
<dbReference type="EMBL" id="VTPC01078530">
    <property type="protein sequence ID" value="KAF2888283.1"/>
    <property type="molecule type" value="Genomic_DNA"/>
</dbReference>
<feature type="domain" description="STAS" evidence="6">
    <location>
        <begin position="386"/>
        <end position="528"/>
    </location>
</feature>
<feature type="transmembrane region" description="Helical" evidence="5">
    <location>
        <begin position="106"/>
        <end position="134"/>
    </location>
</feature>
<dbReference type="InterPro" id="IPR011547">
    <property type="entry name" value="SLC26A/SulP_dom"/>
</dbReference>
<feature type="transmembrane region" description="Helical" evidence="5">
    <location>
        <begin position="296"/>
        <end position="313"/>
    </location>
</feature>
<organism evidence="7 8">
    <name type="scientific">Ignelater luminosus</name>
    <name type="common">Cucubano</name>
    <name type="synonym">Pyrophorus luminosus</name>
    <dbReference type="NCBI Taxonomy" id="2038154"/>
    <lineage>
        <taxon>Eukaryota</taxon>
        <taxon>Metazoa</taxon>
        <taxon>Ecdysozoa</taxon>
        <taxon>Arthropoda</taxon>
        <taxon>Hexapoda</taxon>
        <taxon>Insecta</taxon>
        <taxon>Pterygota</taxon>
        <taxon>Neoptera</taxon>
        <taxon>Endopterygota</taxon>
        <taxon>Coleoptera</taxon>
        <taxon>Polyphaga</taxon>
        <taxon>Elateriformia</taxon>
        <taxon>Elateroidea</taxon>
        <taxon>Elateridae</taxon>
        <taxon>Agrypninae</taxon>
        <taxon>Pyrophorini</taxon>
        <taxon>Ignelater</taxon>
    </lineage>
</organism>
<dbReference type="SUPFAM" id="SSF52091">
    <property type="entry name" value="SpoIIaa-like"/>
    <property type="match status" value="1"/>
</dbReference>
<keyword evidence="3 5" id="KW-1133">Transmembrane helix</keyword>
<proteinExistence type="predicted"/>
<protein>
    <recommendedName>
        <fullName evidence="6">STAS domain-containing protein</fullName>
    </recommendedName>
</protein>
<dbReference type="GO" id="GO:0055085">
    <property type="term" value="P:transmembrane transport"/>
    <property type="evidence" value="ECO:0007669"/>
    <property type="project" value="InterPro"/>
</dbReference>
<gene>
    <name evidence="7" type="ORF">ILUMI_17890</name>
</gene>
<reference evidence="7" key="1">
    <citation type="submission" date="2019-08" db="EMBL/GenBank/DDBJ databases">
        <title>The genome of the North American firefly Photinus pyralis.</title>
        <authorList>
            <consortium name="Photinus pyralis genome working group"/>
            <person name="Fallon T.R."/>
            <person name="Sander Lower S.E."/>
            <person name="Weng J.-K."/>
        </authorList>
    </citation>
    <scope>NUCLEOTIDE SEQUENCE</scope>
    <source>
        <strain evidence="7">TRF0915ILg1</strain>
        <tissue evidence="7">Whole body</tissue>
    </source>
</reference>
<evidence type="ECO:0000256" key="5">
    <source>
        <dbReference type="SAM" id="Phobius"/>
    </source>
</evidence>
<evidence type="ECO:0000313" key="8">
    <source>
        <dbReference type="Proteomes" id="UP000801492"/>
    </source>
</evidence>
<comment type="subcellular location">
    <subcellularLocation>
        <location evidence="1">Membrane</location>
        <topology evidence="1">Multi-pass membrane protein</topology>
    </subcellularLocation>
</comment>
<keyword evidence="8" id="KW-1185">Reference proteome</keyword>
<dbReference type="OrthoDB" id="288203at2759"/>
<feature type="transmembrane region" description="Helical" evidence="5">
    <location>
        <begin position="270"/>
        <end position="289"/>
    </location>
</feature>
<sequence length="535" mass="59234">MTGKTVTQYSSEEILLNSTQTIFENEINSLPRYTGIQIAVTVTFTVALIQLAMYILRLGIITTLMSDTLVNAFTCAAAFHVVSLQLKDLFGISVVKREGLFKIVMTVYDVCMALPTANIAAVVTSTVFIAVMVLNNEILKPRLAKITRIPLPIELIAIIAGTTLSYALNMHQEYGVNIIGDIPSGLPEPALPVFSLIPTLAFDAFIIAMISYTVTMSLGLTFAQKSHYEIDSNQELLALGLSNCFGSFFSCMPVAASLSRSLFQHTVGGATQLASLVSCTIILVVLLWIGPIFENLPRCVLASIIVVALKNMLLQFTSLKKYWILNKWDALNWLVTFLITVFIGIDIGLFAGILTALLTIFVQGYRPYSCLLGAVPNTDIYLDIKRYRGSKEIPRIKIFHYSGGLNFALKSIYRSSLFQNVGFDPITVITQREKAKNTSNTSKACIEPYEIPQCVILNFSSVTCIDPSGVDMLRELINNYRQLNVETYIAACPGPIFETLVKCEEYQSKKKKNTFKFFPTIQDAVTSAQNNLLRK</sequence>
<dbReference type="CDD" id="cd07042">
    <property type="entry name" value="STAS_SulP_like_sulfate_transporter"/>
    <property type="match status" value="1"/>
</dbReference>
<evidence type="ECO:0000259" key="6">
    <source>
        <dbReference type="PROSITE" id="PS50801"/>
    </source>
</evidence>
<feature type="transmembrane region" description="Helical" evidence="5">
    <location>
        <begin position="146"/>
        <end position="168"/>
    </location>
</feature>
<feature type="transmembrane region" description="Helical" evidence="5">
    <location>
        <begin position="236"/>
        <end position="258"/>
    </location>
</feature>
<feature type="transmembrane region" description="Helical" evidence="5">
    <location>
        <begin position="333"/>
        <end position="362"/>
    </location>
</feature>
<dbReference type="PROSITE" id="PS50801">
    <property type="entry name" value="STAS"/>
    <property type="match status" value="1"/>
</dbReference>
<dbReference type="InterPro" id="IPR036513">
    <property type="entry name" value="STAS_dom_sf"/>
</dbReference>
<feature type="transmembrane region" description="Helical" evidence="5">
    <location>
        <begin position="193"/>
        <end position="215"/>
    </location>
</feature>
<accession>A0A8K0G7G8</accession>
<feature type="transmembrane region" description="Helical" evidence="5">
    <location>
        <begin position="36"/>
        <end position="56"/>
    </location>
</feature>
<dbReference type="Pfam" id="PF00916">
    <property type="entry name" value="Sulfate_transp"/>
    <property type="match status" value="1"/>
</dbReference>
<comment type="caution">
    <text evidence="7">The sequence shown here is derived from an EMBL/GenBank/DDBJ whole genome shotgun (WGS) entry which is preliminary data.</text>
</comment>
<evidence type="ECO:0000256" key="2">
    <source>
        <dbReference type="ARBA" id="ARBA00022692"/>
    </source>
</evidence>
<evidence type="ECO:0000256" key="4">
    <source>
        <dbReference type="ARBA" id="ARBA00023136"/>
    </source>
</evidence>
<keyword evidence="4 5" id="KW-0472">Membrane</keyword>
<dbReference type="InterPro" id="IPR002645">
    <property type="entry name" value="STAS_dom"/>
</dbReference>
<dbReference type="Pfam" id="PF01740">
    <property type="entry name" value="STAS"/>
    <property type="match status" value="1"/>
</dbReference>
<evidence type="ECO:0000256" key="1">
    <source>
        <dbReference type="ARBA" id="ARBA00004141"/>
    </source>
</evidence>
<dbReference type="Gene3D" id="3.30.750.24">
    <property type="entry name" value="STAS domain"/>
    <property type="match status" value="1"/>
</dbReference>
<dbReference type="GO" id="GO:0016020">
    <property type="term" value="C:membrane"/>
    <property type="evidence" value="ECO:0007669"/>
    <property type="project" value="UniProtKB-SubCell"/>
</dbReference>
<dbReference type="PANTHER" id="PTHR11814">
    <property type="entry name" value="SULFATE TRANSPORTER"/>
    <property type="match status" value="1"/>
</dbReference>
<dbReference type="Proteomes" id="UP000801492">
    <property type="component" value="Unassembled WGS sequence"/>
</dbReference>
<dbReference type="AlphaFoldDB" id="A0A8K0G7G8"/>
<dbReference type="InterPro" id="IPR001902">
    <property type="entry name" value="SLC26A/SulP_fam"/>
</dbReference>